<dbReference type="SUPFAM" id="SSF160719">
    <property type="entry name" value="gpW/gp25-like"/>
    <property type="match status" value="1"/>
</dbReference>
<reference evidence="4 5" key="1">
    <citation type="journal article" date="2015" name="Int. J. Syst. Evol. Microbiol.">
        <title>Erwinia iniecta sp. nov., isolated from Russian wheat aphids (Diuraphis noxia).</title>
        <authorList>
            <person name="Campillo T."/>
            <person name="Luna E."/>
            <person name="Portier P."/>
            <person name="Fischer-Le Saux M."/>
            <person name="Lapitan N."/>
            <person name="Tisserat N.A."/>
            <person name="Leach J.E."/>
        </authorList>
    </citation>
    <scope>NUCLEOTIDE SEQUENCE [LARGE SCALE GENOMIC DNA]</scope>
    <source>
        <strain evidence="2 5">B120</strain>
        <strain evidence="3 4">B149</strain>
    </source>
</reference>
<dbReference type="AlphaFoldDB" id="A0A0L7SY63"/>
<dbReference type="InterPro" id="IPR053176">
    <property type="entry name" value="T6SS_TssE1-like"/>
</dbReference>
<dbReference type="STRING" id="1560201.NG42_17870"/>
<dbReference type="PATRIC" id="fig|1560201.3.peg.3784"/>
<evidence type="ECO:0000313" key="2">
    <source>
        <dbReference type="EMBL" id="KOC88089.1"/>
    </source>
</evidence>
<sequence>MSNLFNGRKPLSGSEMLYAGFQARNKKQPLSARDTMQPSLLDRLTDDQPDKPHELPGNRLITHSELRRNVLRDLQWLFNAVNSESQLDLQPYSHIQRSTFNFGIAPLAGKRMSDIQWPDLQRKITAAILHFEPRIIPQGLQVDCLSSHKSSELHNQLAIEIRGRLWCVPYPLEFLFRSEVDLENGHFELQEVG</sequence>
<dbReference type="PANTHER" id="PTHR38595">
    <property type="entry name" value="CYTOPLASMIC PROTEIN-RELATED"/>
    <property type="match status" value="1"/>
</dbReference>
<proteinExistence type="predicted"/>
<comment type="caution">
    <text evidence="2">The sequence shown here is derived from an EMBL/GenBank/DDBJ whole genome shotgun (WGS) entry which is preliminary data.</text>
</comment>
<organism evidence="2 5">
    <name type="scientific">Winslowiella iniecta</name>
    <dbReference type="NCBI Taxonomy" id="1560201"/>
    <lineage>
        <taxon>Bacteria</taxon>
        <taxon>Pseudomonadati</taxon>
        <taxon>Pseudomonadota</taxon>
        <taxon>Gammaproteobacteria</taxon>
        <taxon>Enterobacterales</taxon>
        <taxon>Erwiniaceae</taxon>
        <taxon>Winslowiella</taxon>
    </lineage>
</organism>
<evidence type="ECO:0000259" key="1">
    <source>
        <dbReference type="Pfam" id="PF04965"/>
    </source>
</evidence>
<dbReference type="Pfam" id="PF04965">
    <property type="entry name" value="GPW_gp25"/>
    <property type="match status" value="1"/>
</dbReference>
<dbReference type="PANTHER" id="PTHR38595:SF1">
    <property type="entry name" value="TYPE VI SECRETION SYSTEM COMPONENT TSSE1"/>
    <property type="match status" value="1"/>
</dbReference>
<evidence type="ECO:0000313" key="4">
    <source>
        <dbReference type="Proteomes" id="UP000036851"/>
    </source>
</evidence>
<dbReference type="EMBL" id="JRXE01000028">
    <property type="protein sequence ID" value="KOC88089.1"/>
    <property type="molecule type" value="Genomic_DNA"/>
</dbReference>
<feature type="domain" description="IraD/Gp25-like" evidence="1">
    <location>
        <begin position="65"/>
        <end position="169"/>
    </location>
</feature>
<evidence type="ECO:0000313" key="5">
    <source>
        <dbReference type="Proteomes" id="UP000037088"/>
    </source>
</evidence>
<accession>A0A0L7SY63</accession>
<dbReference type="InterPro" id="IPR017737">
    <property type="entry name" value="TssE1-like"/>
</dbReference>
<dbReference type="EMBL" id="JRXF01000035">
    <property type="protein sequence ID" value="KOC89672.1"/>
    <property type="molecule type" value="Genomic_DNA"/>
</dbReference>
<protein>
    <recommendedName>
        <fullName evidence="1">IraD/Gp25-like domain-containing protein</fullName>
    </recommendedName>
</protein>
<name>A0A0L7SY63_9GAMM</name>
<dbReference type="InterPro" id="IPR007048">
    <property type="entry name" value="IraD/Gp25-like"/>
</dbReference>
<evidence type="ECO:0000313" key="3">
    <source>
        <dbReference type="EMBL" id="KOC89672.1"/>
    </source>
</evidence>
<dbReference type="Proteomes" id="UP000037088">
    <property type="component" value="Unassembled WGS sequence"/>
</dbReference>
<dbReference type="OrthoDB" id="119583at2"/>
<dbReference type="Gene3D" id="3.10.450.40">
    <property type="match status" value="1"/>
</dbReference>
<dbReference type="NCBIfam" id="TIGR03357">
    <property type="entry name" value="VI_zyme"/>
    <property type="match status" value="1"/>
</dbReference>
<dbReference type="Proteomes" id="UP000036851">
    <property type="component" value="Unassembled WGS sequence"/>
</dbReference>
<keyword evidence="5" id="KW-1185">Reference proteome</keyword>
<gene>
    <name evidence="2" type="ORF">NG42_17870</name>
    <name evidence="3" type="ORF">NG43_18585</name>
</gene>